<evidence type="ECO:0000313" key="5">
    <source>
        <dbReference type="EMBL" id="GIH12703.1"/>
    </source>
</evidence>
<dbReference type="NCBIfam" id="NF002017">
    <property type="entry name" value="PRK00823.1-2"/>
    <property type="match status" value="1"/>
</dbReference>
<dbReference type="GO" id="GO:0008124">
    <property type="term" value="F:4-alpha-hydroxytetrahydrobiopterin dehydratase activity"/>
    <property type="evidence" value="ECO:0007669"/>
    <property type="project" value="UniProtKB-UniRule"/>
</dbReference>
<dbReference type="CDD" id="cd00488">
    <property type="entry name" value="PCD_DCoH"/>
    <property type="match status" value="1"/>
</dbReference>
<dbReference type="AlphaFoldDB" id="A0A8J3VNY4"/>
<dbReference type="HAMAP" id="MF_00434">
    <property type="entry name" value="Pterin_4_alpha"/>
    <property type="match status" value="1"/>
</dbReference>
<comment type="catalytic activity">
    <reaction evidence="1 4">
        <text>(4aS,6R)-4a-hydroxy-L-erythro-5,6,7,8-tetrahydrobiopterin = (6R)-L-erythro-6,7-dihydrobiopterin + H2O</text>
        <dbReference type="Rhea" id="RHEA:11920"/>
        <dbReference type="ChEBI" id="CHEBI:15377"/>
        <dbReference type="ChEBI" id="CHEBI:15642"/>
        <dbReference type="ChEBI" id="CHEBI:43120"/>
        <dbReference type="EC" id="4.2.1.96"/>
    </reaction>
</comment>
<evidence type="ECO:0000256" key="4">
    <source>
        <dbReference type="HAMAP-Rule" id="MF_00434"/>
    </source>
</evidence>
<evidence type="ECO:0000256" key="2">
    <source>
        <dbReference type="ARBA" id="ARBA00006472"/>
    </source>
</evidence>
<dbReference type="EC" id="4.2.1.96" evidence="4"/>
<evidence type="ECO:0000256" key="3">
    <source>
        <dbReference type="ARBA" id="ARBA00023239"/>
    </source>
</evidence>
<dbReference type="Gene3D" id="3.30.1360.20">
    <property type="entry name" value="Transcriptional coactivator/pterin dehydratase"/>
    <property type="match status" value="1"/>
</dbReference>
<dbReference type="Proteomes" id="UP000642748">
    <property type="component" value="Unassembled WGS sequence"/>
</dbReference>
<comment type="similarity">
    <text evidence="2 4">Belongs to the pterin-4-alpha-carbinolamine dehydratase family.</text>
</comment>
<organism evidence="5 6">
    <name type="scientific">Rugosimonospora africana</name>
    <dbReference type="NCBI Taxonomy" id="556532"/>
    <lineage>
        <taxon>Bacteria</taxon>
        <taxon>Bacillati</taxon>
        <taxon>Actinomycetota</taxon>
        <taxon>Actinomycetes</taxon>
        <taxon>Micromonosporales</taxon>
        <taxon>Micromonosporaceae</taxon>
        <taxon>Rugosimonospora</taxon>
    </lineage>
</organism>
<dbReference type="EMBL" id="BONZ01000009">
    <property type="protein sequence ID" value="GIH12703.1"/>
    <property type="molecule type" value="Genomic_DNA"/>
</dbReference>
<name>A0A8J3VNY4_9ACTN</name>
<dbReference type="InterPro" id="IPR001533">
    <property type="entry name" value="Pterin_deHydtase"/>
</dbReference>
<accession>A0A8J3VNY4</accession>
<protein>
    <recommendedName>
        <fullName evidence="4">Putative pterin-4-alpha-carbinolamine dehydratase</fullName>
        <shortName evidence="4">PHS</shortName>
        <ecNumber evidence="4">4.2.1.96</ecNumber>
    </recommendedName>
    <alternativeName>
        <fullName evidence="4">4-alpha-hydroxy-tetrahydropterin dehydratase</fullName>
    </alternativeName>
    <alternativeName>
        <fullName evidence="4">Pterin carbinolamine dehydratase</fullName>
        <shortName evidence="4">PCD</shortName>
    </alternativeName>
</protein>
<dbReference type="PANTHER" id="PTHR12599:SF0">
    <property type="entry name" value="PTERIN-4-ALPHA-CARBINOLAMINE DEHYDRATASE"/>
    <property type="match status" value="1"/>
</dbReference>
<dbReference type="SUPFAM" id="SSF55248">
    <property type="entry name" value="PCD-like"/>
    <property type="match status" value="1"/>
</dbReference>
<reference evidence="5" key="1">
    <citation type="submission" date="2021-01" db="EMBL/GenBank/DDBJ databases">
        <title>Whole genome shotgun sequence of Rugosimonospora africana NBRC 104875.</title>
        <authorList>
            <person name="Komaki H."/>
            <person name="Tamura T."/>
        </authorList>
    </citation>
    <scope>NUCLEOTIDE SEQUENCE</scope>
    <source>
        <strain evidence="5">NBRC 104875</strain>
    </source>
</reference>
<evidence type="ECO:0000313" key="6">
    <source>
        <dbReference type="Proteomes" id="UP000642748"/>
    </source>
</evidence>
<proteinExistence type="inferred from homology"/>
<sequence>MVVTRDPARPARAPISRYREQMATVLSAEQLSTALAGLPGWSGDTDEISRTITASGFLAGISLVTAVADAAETMNHHPDIDIRWRDVTFRLSTHSDGGVTEQDLALAARINELASVATG</sequence>
<dbReference type="PANTHER" id="PTHR12599">
    <property type="entry name" value="PTERIN-4-ALPHA-CARBINOLAMINE DEHYDRATASE"/>
    <property type="match status" value="1"/>
</dbReference>
<evidence type="ECO:0000256" key="1">
    <source>
        <dbReference type="ARBA" id="ARBA00001554"/>
    </source>
</evidence>
<comment type="caution">
    <text evidence="5">The sequence shown here is derived from an EMBL/GenBank/DDBJ whole genome shotgun (WGS) entry which is preliminary data.</text>
</comment>
<keyword evidence="3 4" id="KW-0456">Lyase</keyword>
<dbReference type="InterPro" id="IPR036428">
    <property type="entry name" value="PCD_sf"/>
</dbReference>
<dbReference type="GO" id="GO:0006729">
    <property type="term" value="P:tetrahydrobiopterin biosynthetic process"/>
    <property type="evidence" value="ECO:0007669"/>
    <property type="project" value="InterPro"/>
</dbReference>
<keyword evidence="6" id="KW-1185">Reference proteome</keyword>
<dbReference type="Pfam" id="PF01329">
    <property type="entry name" value="Pterin_4a"/>
    <property type="match status" value="1"/>
</dbReference>
<gene>
    <name evidence="5" type="ORF">Raf01_08750</name>
</gene>